<evidence type="ECO:0000256" key="1">
    <source>
        <dbReference type="SAM" id="MobiDB-lite"/>
    </source>
</evidence>
<protein>
    <submittedName>
        <fullName evidence="2">Uncharacterized protein</fullName>
    </submittedName>
</protein>
<dbReference type="GeneID" id="4977834"/>
<proteinExistence type="predicted"/>
<gene>
    <name evidence="2" type="ORF">An01g04540</name>
</gene>
<evidence type="ECO:0000313" key="2">
    <source>
        <dbReference type="RefSeq" id="XP_059599636.1"/>
    </source>
</evidence>
<accession>A0AAJ8BNF2</accession>
<dbReference type="AlphaFoldDB" id="A0AAJ8BNF2"/>
<name>A0AAJ8BNF2_ASPNG</name>
<feature type="compositionally biased region" description="Low complexity" evidence="1">
    <location>
        <begin position="265"/>
        <end position="278"/>
    </location>
</feature>
<dbReference type="VEuPathDB" id="FungiDB:An01g04540"/>
<sequence length="306" mass="33226">MDKESPMLTSAFATFDSSATESIPAINLRNIKYWEIGRCDVSAELMNWMSLPKPSTWNSINRVYQEYQEYQLLLRRWVSPVSLPGRSFSIASSSPVQSKLVAASSPSLDPFLTPFGIISSLPEQLVRLLAVLSPSVCRRPEPDIQPPVDPGQPPLLLPHSSFVTSIVETTSASPWSDGHSNIPPMSSMIETSNDWAREDELDLGQEDDEHSPPARNGVSDHVNTQEPPDHGPMAYFEEDLPGVASENHVSGKPSPPVDADSTDLPSSPQSGQPGAPGSVDETLSTPDDTPSLHVGRDYVCSALTPR</sequence>
<reference evidence="2" key="2">
    <citation type="submission" date="2025-08" db="UniProtKB">
        <authorList>
            <consortium name="RefSeq"/>
        </authorList>
    </citation>
    <scope>IDENTIFICATION</scope>
</reference>
<feature type="region of interest" description="Disordered" evidence="1">
    <location>
        <begin position="204"/>
        <end position="306"/>
    </location>
</feature>
<organism evidence="2">
    <name type="scientific">Aspergillus niger</name>
    <dbReference type="NCBI Taxonomy" id="5061"/>
    <lineage>
        <taxon>Eukaryota</taxon>
        <taxon>Fungi</taxon>
        <taxon>Dikarya</taxon>
        <taxon>Ascomycota</taxon>
        <taxon>Pezizomycotina</taxon>
        <taxon>Eurotiomycetes</taxon>
        <taxon>Eurotiomycetidae</taxon>
        <taxon>Eurotiales</taxon>
        <taxon>Aspergillaceae</taxon>
        <taxon>Aspergillus</taxon>
        <taxon>Aspergillus subgen. Circumdati</taxon>
    </lineage>
</organism>
<dbReference type="KEGG" id="ang:An01g04540"/>
<dbReference type="RefSeq" id="XP_059599636.1">
    <property type="nucleotide sequence ID" value="XM_059747604.1"/>
</dbReference>
<reference evidence="2" key="1">
    <citation type="submission" date="2025-02" db="EMBL/GenBank/DDBJ databases">
        <authorList>
            <consortium name="NCBI Genome Project"/>
        </authorList>
    </citation>
    <scope>NUCLEOTIDE SEQUENCE</scope>
</reference>